<comment type="caution">
    <text evidence="9">The sequence shown here is derived from an EMBL/GenBank/DDBJ whole genome shotgun (WGS) entry which is preliminary data.</text>
</comment>
<sequence length="298" mass="34784">MELQEIFENFMSAKRLAGLADKSLYNYDLFIHSFVNFIGSQTSLSDLTQERVNRYISMLYDKPISRATLATYIRNLKVFLRWIEKKYGLSFSAREIVIPRTPKKLLRIYSDDEIFLIFKTIKVESPWLTARNKAIVSVMLDSGLRQNEVCTIKRCDISLADRMVKVFGKGSKERIVPLGSLSAHYIQDYLNLCPYDSIRLFVSRTGKELTCNAVKHMMFSIQRKLPFEFSSHKLRHNFATNYCIDQYEKTGQIDIYKLMLLMGHEDIETTRVYLHHANQIIVSKMNISHLDKVFFGEN</sequence>
<evidence type="ECO:0000256" key="3">
    <source>
        <dbReference type="ARBA" id="ARBA00022908"/>
    </source>
</evidence>
<dbReference type="AlphaFoldDB" id="A0A949K8P5"/>
<dbReference type="PANTHER" id="PTHR30349">
    <property type="entry name" value="PHAGE INTEGRASE-RELATED"/>
    <property type="match status" value="1"/>
</dbReference>
<evidence type="ECO:0000259" key="7">
    <source>
        <dbReference type="PROSITE" id="PS51898"/>
    </source>
</evidence>
<dbReference type="Pfam" id="PF13495">
    <property type="entry name" value="Phage_int_SAM_4"/>
    <property type="match status" value="1"/>
</dbReference>
<dbReference type="Gene3D" id="1.10.443.10">
    <property type="entry name" value="Intergrase catalytic core"/>
    <property type="match status" value="1"/>
</dbReference>
<gene>
    <name evidence="9" type="ORF">KTH89_18010</name>
</gene>
<evidence type="ECO:0000256" key="1">
    <source>
        <dbReference type="ARBA" id="ARBA00003283"/>
    </source>
</evidence>
<evidence type="ECO:0000313" key="9">
    <source>
        <dbReference type="EMBL" id="MBU9738442.1"/>
    </source>
</evidence>
<dbReference type="RefSeq" id="WP_238722597.1">
    <property type="nucleotide sequence ID" value="NZ_JAHQCW010000035.1"/>
</dbReference>
<keyword evidence="5" id="KW-0233">DNA recombination</keyword>
<name>A0A949K8P5_9FIRM</name>
<dbReference type="SUPFAM" id="SSF56349">
    <property type="entry name" value="DNA breaking-rejoining enzymes"/>
    <property type="match status" value="1"/>
</dbReference>
<protein>
    <submittedName>
        <fullName evidence="9">Tyrosine-type recombinase/integrase</fullName>
    </submittedName>
</protein>
<comment type="similarity">
    <text evidence="2">Belongs to the 'phage' integrase family.</text>
</comment>
<dbReference type="Proteomes" id="UP000712157">
    <property type="component" value="Unassembled WGS sequence"/>
</dbReference>
<dbReference type="GO" id="GO:0006310">
    <property type="term" value="P:DNA recombination"/>
    <property type="evidence" value="ECO:0007669"/>
    <property type="project" value="UniProtKB-KW"/>
</dbReference>
<keyword evidence="3" id="KW-0229">DNA integration</keyword>
<reference evidence="9" key="1">
    <citation type="submission" date="2021-06" db="EMBL/GenBank/DDBJ databases">
        <title>Description of novel taxa of the family Lachnospiraceae.</title>
        <authorList>
            <person name="Chaplin A.V."/>
            <person name="Sokolova S.R."/>
            <person name="Pikina A.P."/>
            <person name="Korzhanova M."/>
            <person name="Belova V."/>
            <person name="Korostin D."/>
            <person name="Efimov B.A."/>
        </authorList>
    </citation>
    <scope>NUCLEOTIDE SEQUENCE</scope>
    <source>
        <strain evidence="9">ASD5720</strain>
    </source>
</reference>
<dbReference type="InterPro" id="IPR011010">
    <property type="entry name" value="DNA_brk_join_enz"/>
</dbReference>
<dbReference type="GO" id="GO:0015074">
    <property type="term" value="P:DNA integration"/>
    <property type="evidence" value="ECO:0007669"/>
    <property type="project" value="UniProtKB-KW"/>
</dbReference>
<evidence type="ECO:0000256" key="4">
    <source>
        <dbReference type="ARBA" id="ARBA00023125"/>
    </source>
</evidence>
<feature type="domain" description="Core-binding (CB)" evidence="8">
    <location>
        <begin position="1"/>
        <end position="84"/>
    </location>
</feature>
<dbReference type="InterPro" id="IPR044068">
    <property type="entry name" value="CB"/>
</dbReference>
<dbReference type="Pfam" id="PF00589">
    <property type="entry name" value="Phage_integrase"/>
    <property type="match status" value="1"/>
</dbReference>
<dbReference type="InterPro" id="IPR050090">
    <property type="entry name" value="Tyrosine_recombinase_XerCD"/>
</dbReference>
<keyword evidence="4 6" id="KW-0238">DNA-binding</keyword>
<dbReference type="GO" id="GO:0003677">
    <property type="term" value="F:DNA binding"/>
    <property type="evidence" value="ECO:0007669"/>
    <property type="project" value="UniProtKB-UniRule"/>
</dbReference>
<dbReference type="InterPro" id="IPR013762">
    <property type="entry name" value="Integrase-like_cat_sf"/>
</dbReference>
<dbReference type="InterPro" id="IPR010998">
    <property type="entry name" value="Integrase_recombinase_N"/>
</dbReference>
<evidence type="ECO:0000256" key="2">
    <source>
        <dbReference type="ARBA" id="ARBA00008857"/>
    </source>
</evidence>
<organism evidence="9 10">
    <name type="scientific">Diplocloster agilis</name>
    <dbReference type="NCBI Taxonomy" id="2850323"/>
    <lineage>
        <taxon>Bacteria</taxon>
        <taxon>Bacillati</taxon>
        <taxon>Bacillota</taxon>
        <taxon>Clostridia</taxon>
        <taxon>Lachnospirales</taxon>
        <taxon>Lachnospiraceae</taxon>
        <taxon>Diplocloster</taxon>
    </lineage>
</organism>
<dbReference type="PROSITE" id="PS51900">
    <property type="entry name" value="CB"/>
    <property type="match status" value="1"/>
</dbReference>
<evidence type="ECO:0000256" key="6">
    <source>
        <dbReference type="PROSITE-ProRule" id="PRU01248"/>
    </source>
</evidence>
<evidence type="ECO:0000313" key="10">
    <source>
        <dbReference type="Proteomes" id="UP000712157"/>
    </source>
</evidence>
<proteinExistence type="inferred from homology"/>
<dbReference type="EMBL" id="JAHQCW010000035">
    <property type="protein sequence ID" value="MBU9738442.1"/>
    <property type="molecule type" value="Genomic_DNA"/>
</dbReference>
<feature type="domain" description="Tyr recombinase" evidence="7">
    <location>
        <begin position="104"/>
        <end position="286"/>
    </location>
</feature>
<dbReference type="PROSITE" id="PS51898">
    <property type="entry name" value="TYR_RECOMBINASE"/>
    <property type="match status" value="1"/>
</dbReference>
<evidence type="ECO:0000256" key="5">
    <source>
        <dbReference type="ARBA" id="ARBA00023172"/>
    </source>
</evidence>
<dbReference type="PANTHER" id="PTHR30349:SF41">
    <property type="entry name" value="INTEGRASE_RECOMBINASE PROTEIN MJ0367-RELATED"/>
    <property type="match status" value="1"/>
</dbReference>
<keyword evidence="10" id="KW-1185">Reference proteome</keyword>
<comment type="function">
    <text evidence="1">Site-specific tyrosine recombinase, which acts by catalyzing the cutting and rejoining of the recombining DNA molecules.</text>
</comment>
<dbReference type="InterPro" id="IPR002104">
    <property type="entry name" value="Integrase_catalytic"/>
</dbReference>
<accession>A0A949K8P5</accession>
<evidence type="ECO:0000259" key="8">
    <source>
        <dbReference type="PROSITE" id="PS51900"/>
    </source>
</evidence>
<dbReference type="InterPro" id="IPR004107">
    <property type="entry name" value="Integrase_SAM-like_N"/>
</dbReference>
<dbReference type="Gene3D" id="1.10.150.130">
    <property type="match status" value="1"/>
</dbReference>